<organism evidence="2 3">
    <name type="scientific">Arcanobacterium wilhelmae</name>
    <dbReference type="NCBI Taxonomy" id="1803177"/>
    <lineage>
        <taxon>Bacteria</taxon>
        <taxon>Bacillati</taxon>
        <taxon>Actinomycetota</taxon>
        <taxon>Actinomycetes</taxon>
        <taxon>Actinomycetales</taxon>
        <taxon>Actinomycetaceae</taxon>
        <taxon>Arcanobacterium</taxon>
    </lineage>
</organism>
<accession>A0ABT9NCX3</accession>
<evidence type="ECO:0000313" key="3">
    <source>
        <dbReference type="Proteomes" id="UP001235966"/>
    </source>
</evidence>
<dbReference type="InterPro" id="IPR008407">
    <property type="entry name" value="Brnchd-chn_aa_trnsp_AzlD"/>
</dbReference>
<dbReference type="EMBL" id="JAUSQW010000001">
    <property type="protein sequence ID" value="MDP9801579.1"/>
    <property type="molecule type" value="Genomic_DNA"/>
</dbReference>
<gene>
    <name evidence="2" type="ORF">J2S49_001655</name>
</gene>
<evidence type="ECO:0000313" key="2">
    <source>
        <dbReference type="EMBL" id="MDP9801579.1"/>
    </source>
</evidence>
<feature type="transmembrane region" description="Helical" evidence="1">
    <location>
        <begin position="6"/>
        <end position="27"/>
    </location>
</feature>
<proteinExistence type="predicted"/>
<keyword evidence="1" id="KW-1133">Transmembrane helix</keyword>
<keyword evidence="3" id="KW-1185">Reference proteome</keyword>
<feature type="transmembrane region" description="Helical" evidence="1">
    <location>
        <begin position="90"/>
        <end position="107"/>
    </location>
</feature>
<feature type="transmembrane region" description="Helical" evidence="1">
    <location>
        <begin position="39"/>
        <end position="57"/>
    </location>
</feature>
<keyword evidence="1" id="KW-0472">Membrane</keyword>
<name>A0ABT9NCX3_9ACTO</name>
<evidence type="ECO:0000256" key="1">
    <source>
        <dbReference type="SAM" id="Phobius"/>
    </source>
</evidence>
<protein>
    <submittedName>
        <fullName evidence="2">Branched-subunit amino acid transport protein AzlD</fullName>
    </submittedName>
</protein>
<dbReference type="Pfam" id="PF05437">
    <property type="entry name" value="AzlD"/>
    <property type="match status" value="1"/>
</dbReference>
<feature type="transmembrane region" description="Helical" evidence="1">
    <location>
        <begin position="63"/>
        <end position="83"/>
    </location>
</feature>
<dbReference type="PIRSF" id="PIRSF003203">
    <property type="entry name" value="AzlD"/>
    <property type="match status" value="1"/>
</dbReference>
<dbReference type="Proteomes" id="UP001235966">
    <property type="component" value="Unassembled WGS sequence"/>
</dbReference>
<dbReference type="RefSeq" id="WP_278059732.1">
    <property type="nucleotide sequence ID" value="NZ_CP121247.1"/>
</dbReference>
<reference evidence="2 3" key="1">
    <citation type="submission" date="2023-07" db="EMBL/GenBank/DDBJ databases">
        <title>Sequencing the genomes of 1000 actinobacteria strains.</title>
        <authorList>
            <person name="Klenk H.-P."/>
        </authorList>
    </citation>
    <scope>NUCLEOTIDE SEQUENCE [LARGE SCALE GENOMIC DNA]</scope>
    <source>
        <strain evidence="2 3">DSM 102162</strain>
    </source>
</reference>
<comment type="caution">
    <text evidence="2">The sequence shown here is derived from an EMBL/GenBank/DDBJ whole genome shotgun (WGS) entry which is preliminary data.</text>
</comment>
<keyword evidence="1" id="KW-0812">Transmembrane</keyword>
<sequence length="108" mass="11517">MSTWGALTIIAICGAITVALRAFPFVVFRGREVPAWVEYLGSVLPIAVMSALVVFMVRHVSPTSVGSVAPTVIALAVTIGVHLWKRNTSLSVIVGTLTYMVCVQAIFV</sequence>